<organism evidence="3 4">
    <name type="scientific">Rhamnusium bicolor</name>
    <dbReference type="NCBI Taxonomy" id="1586634"/>
    <lineage>
        <taxon>Eukaryota</taxon>
        <taxon>Metazoa</taxon>
        <taxon>Ecdysozoa</taxon>
        <taxon>Arthropoda</taxon>
        <taxon>Hexapoda</taxon>
        <taxon>Insecta</taxon>
        <taxon>Pterygota</taxon>
        <taxon>Neoptera</taxon>
        <taxon>Endopterygota</taxon>
        <taxon>Coleoptera</taxon>
        <taxon>Polyphaga</taxon>
        <taxon>Cucujiformia</taxon>
        <taxon>Chrysomeloidea</taxon>
        <taxon>Cerambycidae</taxon>
        <taxon>Lepturinae</taxon>
        <taxon>Rhagiini</taxon>
        <taxon>Rhamnusium</taxon>
    </lineage>
</organism>
<dbReference type="Pfam" id="PF12259">
    <property type="entry name" value="Baculo_F"/>
    <property type="match status" value="1"/>
</dbReference>
<dbReference type="Proteomes" id="UP001162156">
    <property type="component" value="Unassembled WGS sequence"/>
</dbReference>
<gene>
    <name evidence="3" type="ORF">NQ314_002604</name>
</gene>
<keyword evidence="1" id="KW-0175">Coiled coil</keyword>
<feature type="transmembrane region" description="Helical" evidence="2">
    <location>
        <begin position="413"/>
        <end position="434"/>
    </location>
</feature>
<dbReference type="InterPro" id="IPR022048">
    <property type="entry name" value="Envelope_fusion-like"/>
</dbReference>
<keyword evidence="2" id="KW-1133">Transmembrane helix</keyword>
<evidence type="ECO:0000256" key="2">
    <source>
        <dbReference type="SAM" id="Phobius"/>
    </source>
</evidence>
<accession>A0AAV8ZP06</accession>
<sequence length="457" mass="53448">MDQPNLEIYDQQIAQLQSNEEHLQNEINLQATMFKIDSERKDSQIQWLKRMQNNIENKIKVLDNTVTKDSQEKAKQIKELQDMLAETKEKVKLQEAIQNKFEIEQKKLLDVIKNANKGDIDPYIITPLNLIEMLEKIQAILPEDTKFPFYPNIENAQKLYNMIKPTAVYLYKNKILFILKISLVHSKTFNLHKMTSLPLSVGKDKFAFILPKEPYLLVDRKDQEYMLLSSEDFREFCRGIDKSTFFCDQIDQTSSVLSSNTDCEIQLFLNANEIPDSCNKRIMYLEKPIFLQLQEPKSWIYAIPGSEILIFTCNNKRVSVSFEGSGFIYMHNSNCSVRTPNYLLVAIARFSKPVVSHYSPLINLTNFINMEDVENFETKSPLNHKQIISPFEFEDLKEMSFDVKTISMTNMAFAYYGFPIVSIFIISILLFLLFKKKILFKDSNRQWRTTSRRTEPC</sequence>
<dbReference type="AlphaFoldDB" id="A0AAV8ZP06"/>
<name>A0AAV8ZP06_9CUCU</name>
<feature type="coiled-coil region" evidence="1">
    <location>
        <begin position="70"/>
        <end position="97"/>
    </location>
</feature>
<proteinExistence type="predicted"/>
<protein>
    <recommendedName>
        <fullName evidence="5">Envelope protein</fullName>
    </recommendedName>
</protein>
<evidence type="ECO:0008006" key="5">
    <source>
        <dbReference type="Google" id="ProtNLM"/>
    </source>
</evidence>
<evidence type="ECO:0000313" key="3">
    <source>
        <dbReference type="EMBL" id="KAJ8967868.1"/>
    </source>
</evidence>
<reference evidence="3" key="1">
    <citation type="journal article" date="2023" name="Insect Mol. Biol.">
        <title>Genome sequencing provides insights into the evolution of gene families encoding plant cell wall-degrading enzymes in longhorned beetles.</title>
        <authorList>
            <person name="Shin N.R."/>
            <person name="Okamura Y."/>
            <person name="Kirsch R."/>
            <person name="Pauchet Y."/>
        </authorList>
    </citation>
    <scope>NUCLEOTIDE SEQUENCE</scope>
    <source>
        <strain evidence="3">RBIC_L_NR</strain>
    </source>
</reference>
<keyword evidence="2" id="KW-0812">Transmembrane</keyword>
<comment type="caution">
    <text evidence="3">The sequence shown here is derived from an EMBL/GenBank/DDBJ whole genome shotgun (WGS) entry which is preliminary data.</text>
</comment>
<dbReference type="EMBL" id="JANEYF010000806">
    <property type="protein sequence ID" value="KAJ8967868.1"/>
    <property type="molecule type" value="Genomic_DNA"/>
</dbReference>
<keyword evidence="2" id="KW-0472">Membrane</keyword>
<keyword evidence="4" id="KW-1185">Reference proteome</keyword>
<evidence type="ECO:0000256" key="1">
    <source>
        <dbReference type="SAM" id="Coils"/>
    </source>
</evidence>
<evidence type="ECO:0000313" key="4">
    <source>
        <dbReference type="Proteomes" id="UP001162156"/>
    </source>
</evidence>